<comment type="subcellular location">
    <subcellularLocation>
        <location evidence="1">Mitochondrion inner membrane</location>
        <topology evidence="1">Single-pass membrane protein</topology>
    </subcellularLocation>
</comment>
<evidence type="ECO:0000256" key="9">
    <source>
        <dbReference type="ARBA" id="ARBA00023128"/>
    </source>
</evidence>
<dbReference type="PANTHER" id="PTHR46041">
    <property type="entry name" value="MITOCHONDRIAL INNER MEMBRANE PROTEASE SUBUNIT 2"/>
    <property type="match status" value="1"/>
</dbReference>
<keyword evidence="8" id="KW-1133">Transmembrane helix</keyword>
<dbReference type="Proteomes" id="UP001189429">
    <property type="component" value="Unassembled WGS sequence"/>
</dbReference>
<sequence>MAPSWRKVAKAAWIAVPPLVFIKDRWVWIYCVEGRSMSPTLNPQDTLLNRCFRDCVLVHRNAEFRKGDLVVLKDPGTNCHIVKRLVAQEHEFLAQRDGTLAAVPAGHVWVEGDNADMSVDSRTFGPVPMGLLDALVIPEPWGATALASAAGPHPLEARSGDGDAFAGIGGVAVLAGTMD</sequence>
<dbReference type="PANTHER" id="PTHR46041:SF2">
    <property type="entry name" value="MITOCHONDRIAL INNER MEMBRANE PROTEASE SUBUNIT 2"/>
    <property type="match status" value="1"/>
</dbReference>
<dbReference type="PROSITE" id="PS00761">
    <property type="entry name" value="SPASE_I_3"/>
    <property type="match status" value="1"/>
</dbReference>
<protein>
    <recommendedName>
        <fullName evidence="3">Mitochondrial inner membrane protease subunit 2</fullName>
    </recommendedName>
</protein>
<dbReference type="CDD" id="cd06530">
    <property type="entry name" value="S26_SPase_I"/>
    <property type="match status" value="1"/>
</dbReference>
<dbReference type="InterPro" id="IPR037730">
    <property type="entry name" value="IMP2"/>
</dbReference>
<evidence type="ECO:0000256" key="2">
    <source>
        <dbReference type="ARBA" id="ARBA00007066"/>
    </source>
</evidence>
<dbReference type="SUPFAM" id="SSF51306">
    <property type="entry name" value="LexA/Signal peptidase"/>
    <property type="match status" value="1"/>
</dbReference>
<evidence type="ECO:0000256" key="10">
    <source>
        <dbReference type="ARBA" id="ARBA00023136"/>
    </source>
</evidence>
<name>A0ABN9RU89_9DINO</name>
<dbReference type="EMBL" id="CAUYUJ010008113">
    <property type="protein sequence ID" value="CAK0822905.1"/>
    <property type="molecule type" value="Genomic_DNA"/>
</dbReference>
<dbReference type="Gene3D" id="2.10.109.10">
    <property type="entry name" value="Umud Fragment, subunit A"/>
    <property type="match status" value="1"/>
</dbReference>
<reference evidence="12" key="1">
    <citation type="submission" date="2023-10" db="EMBL/GenBank/DDBJ databases">
        <authorList>
            <person name="Chen Y."/>
            <person name="Shah S."/>
            <person name="Dougan E. K."/>
            <person name="Thang M."/>
            <person name="Chan C."/>
        </authorList>
    </citation>
    <scope>NUCLEOTIDE SEQUENCE [LARGE SCALE GENOMIC DNA]</scope>
</reference>
<evidence type="ECO:0000256" key="3">
    <source>
        <dbReference type="ARBA" id="ARBA00013650"/>
    </source>
</evidence>
<evidence type="ECO:0000256" key="1">
    <source>
        <dbReference type="ARBA" id="ARBA00004434"/>
    </source>
</evidence>
<keyword evidence="9" id="KW-0496">Mitochondrion</keyword>
<evidence type="ECO:0000256" key="4">
    <source>
        <dbReference type="ARBA" id="ARBA00022670"/>
    </source>
</evidence>
<dbReference type="Pfam" id="PF10502">
    <property type="entry name" value="Peptidase_S26"/>
    <property type="match status" value="2"/>
</dbReference>
<keyword evidence="5" id="KW-0812">Transmembrane</keyword>
<evidence type="ECO:0000256" key="8">
    <source>
        <dbReference type="ARBA" id="ARBA00022989"/>
    </source>
</evidence>
<dbReference type="PRINTS" id="PR00727">
    <property type="entry name" value="LEADERPTASE"/>
</dbReference>
<keyword evidence="7" id="KW-0378">Hydrolase</keyword>
<dbReference type="InterPro" id="IPR000223">
    <property type="entry name" value="Pept_S26A_signal_pept_1"/>
</dbReference>
<feature type="domain" description="Peptidase S26" evidence="11">
    <location>
        <begin position="97"/>
        <end position="129"/>
    </location>
</feature>
<keyword evidence="6" id="KW-0999">Mitochondrion inner membrane</keyword>
<keyword evidence="4" id="KW-0645">Protease</keyword>
<feature type="domain" description="Peptidase S26" evidence="11">
    <location>
        <begin position="6"/>
        <end position="87"/>
    </location>
</feature>
<keyword evidence="10" id="KW-0472">Membrane</keyword>
<dbReference type="InterPro" id="IPR019758">
    <property type="entry name" value="Pept_S26A_signal_pept_1_CS"/>
</dbReference>
<keyword evidence="13" id="KW-1185">Reference proteome</keyword>
<accession>A0ABN9RU89</accession>
<evidence type="ECO:0000256" key="7">
    <source>
        <dbReference type="ARBA" id="ARBA00022801"/>
    </source>
</evidence>
<evidence type="ECO:0000313" key="12">
    <source>
        <dbReference type="EMBL" id="CAK0822905.1"/>
    </source>
</evidence>
<dbReference type="InterPro" id="IPR019533">
    <property type="entry name" value="Peptidase_S26"/>
</dbReference>
<comment type="caution">
    <text evidence="12">The sequence shown here is derived from an EMBL/GenBank/DDBJ whole genome shotgun (WGS) entry which is preliminary data.</text>
</comment>
<evidence type="ECO:0000259" key="11">
    <source>
        <dbReference type="Pfam" id="PF10502"/>
    </source>
</evidence>
<evidence type="ECO:0000256" key="5">
    <source>
        <dbReference type="ARBA" id="ARBA00022692"/>
    </source>
</evidence>
<proteinExistence type="inferred from homology"/>
<organism evidence="12 13">
    <name type="scientific">Prorocentrum cordatum</name>
    <dbReference type="NCBI Taxonomy" id="2364126"/>
    <lineage>
        <taxon>Eukaryota</taxon>
        <taxon>Sar</taxon>
        <taxon>Alveolata</taxon>
        <taxon>Dinophyceae</taxon>
        <taxon>Prorocentrales</taxon>
        <taxon>Prorocentraceae</taxon>
        <taxon>Prorocentrum</taxon>
    </lineage>
</organism>
<evidence type="ECO:0000313" key="13">
    <source>
        <dbReference type="Proteomes" id="UP001189429"/>
    </source>
</evidence>
<dbReference type="InterPro" id="IPR036286">
    <property type="entry name" value="LexA/Signal_pep-like_sf"/>
</dbReference>
<comment type="similarity">
    <text evidence="2">Belongs to the peptidase S26 family. IMP2 subfamily.</text>
</comment>
<gene>
    <name evidence="12" type="ORF">PCOR1329_LOCUS23803</name>
</gene>
<evidence type="ECO:0000256" key="6">
    <source>
        <dbReference type="ARBA" id="ARBA00022792"/>
    </source>
</evidence>